<accession>A0A1V4SHU4</accession>
<name>A0A1V4SHU4_RUMHU</name>
<dbReference type="OrthoDB" id="9972280at2"/>
<evidence type="ECO:0000313" key="3">
    <source>
        <dbReference type="EMBL" id="OPX43035.1"/>
    </source>
</evidence>
<gene>
    <name evidence="3" type="ORF">CLHUN_29740</name>
</gene>
<reference evidence="3 4" key="1">
    <citation type="submission" date="2017-03" db="EMBL/GenBank/DDBJ databases">
        <title>Genome sequence of Clostridium hungatei DSM 14427.</title>
        <authorList>
            <person name="Poehlein A."/>
            <person name="Daniel R."/>
        </authorList>
    </citation>
    <scope>NUCLEOTIDE SEQUENCE [LARGE SCALE GENOMIC DNA]</scope>
    <source>
        <strain evidence="3 4">DSM 14427</strain>
    </source>
</reference>
<dbReference type="Proteomes" id="UP000191554">
    <property type="component" value="Unassembled WGS sequence"/>
</dbReference>
<dbReference type="RefSeq" id="WP_080065423.1">
    <property type="nucleotide sequence ID" value="NZ_MZGX01000021.1"/>
</dbReference>
<evidence type="ECO:0000313" key="4">
    <source>
        <dbReference type="Proteomes" id="UP000191554"/>
    </source>
</evidence>
<dbReference type="AlphaFoldDB" id="A0A1V4SHU4"/>
<dbReference type="STRING" id="48256.CLHUN_29740"/>
<feature type="region of interest" description="Disordered" evidence="1">
    <location>
        <begin position="1"/>
        <end position="39"/>
    </location>
</feature>
<keyword evidence="2" id="KW-1133">Transmembrane helix</keyword>
<evidence type="ECO:0000256" key="2">
    <source>
        <dbReference type="SAM" id="Phobius"/>
    </source>
</evidence>
<feature type="transmembrane region" description="Helical" evidence="2">
    <location>
        <begin position="74"/>
        <end position="99"/>
    </location>
</feature>
<comment type="caution">
    <text evidence="3">The sequence shown here is derived from an EMBL/GenBank/DDBJ whole genome shotgun (WGS) entry which is preliminary data.</text>
</comment>
<keyword evidence="4" id="KW-1185">Reference proteome</keyword>
<feature type="transmembrane region" description="Helical" evidence="2">
    <location>
        <begin position="111"/>
        <end position="135"/>
    </location>
</feature>
<protein>
    <submittedName>
        <fullName evidence="3">Uncharacterized protein</fullName>
    </submittedName>
</protein>
<proteinExistence type="predicted"/>
<sequence>MEQEQCNTAVDINTEGSQSNKNSNTDTASPSYCGSQQQFPGETRQVTGLERQLLLNNYTAAAGGSLMSNWSKTFLCALSVILPGIGQIIGLIAGLVLVANDCDSDRRSFGAALLTVSLIVFVLQLIFWFLLALSLGPDLSF</sequence>
<keyword evidence="2" id="KW-0812">Transmembrane</keyword>
<keyword evidence="2" id="KW-0472">Membrane</keyword>
<organism evidence="3 4">
    <name type="scientific">Ruminiclostridium hungatei</name>
    <name type="common">Clostridium hungatei</name>
    <dbReference type="NCBI Taxonomy" id="48256"/>
    <lineage>
        <taxon>Bacteria</taxon>
        <taxon>Bacillati</taxon>
        <taxon>Bacillota</taxon>
        <taxon>Clostridia</taxon>
        <taxon>Eubacteriales</taxon>
        <taxon>Oscillospiraceae</taxon>
        <taxon>Ruminiclostridium</taxon>
    </lineage>
</organism>
<dbReference type="EMBL" id="MZGX01000021">
    <property type="protein sequence ID" value="OPX43035.1"/>
    <property type="molecule type" value="Genomic_DNA"/>
</dbReference>
<evidence type="ECO:0000256" key="1">
    <source>
        <dbReference type="SAM" id="MobiDB-lite"/>
    </source>
</evidence>